<proteinExistence type="predicted"/>
<gene>
    <name evidence="1" type="ORF">MLD38_001378</name>
</gene>
<accession>A0ACB9SCE6</accession>
<dbReference type="EMBL" id="CM042880">
    <property type="protein sequence ID" value="KAI4389116.1"/>
    <property type="molecule type" value="Genomic_DNA"/>
</dbReference>
<organism evidence="1 2">
    <name type="scientific">Melastoma candidum</name>
    <dbReference type="NCBI Taxonomy" id="119954"/>
    <lineage>
        <taxon>Eukaryota</taxon>
        <taxon>Viridiplantae</taxon>
        <taxon>Streptophyta</taxon>
        <taxon>Embryophyta</taxon>
        <taxon>Tracheophyta</taxon>
        <taxon>Spermatophyta</taxon>
        <taxon>Magnoliopsida</taxon>
        <taxon>eudicotyledons</taxon>
        <taxon>Gunneridae</taxon>
        <taxon>Pentapetalae</taxon>
        <taxon>rosids</taxon>
        <taxon>malvids</taxon>
        <taxon>Myrtales</taxon>
        <taxon>Melastomataceae</taxon>
        <taxon>Melastomatoideae</taxon>
        <taxon>Melastomateae</taxon>
        <taxon>Melastoma</taxon>
    </lineage>
</organism>
<evidence type="ECO:0000313" key="1">
    <source>
        <dbReference type="EMBL" id="KAI4389116.1"/>
    </source>
</evidence>
<dbReference type="Proteomes" id="UP001057402">
    <property type="component" value="Chromosome 1"/>
</dbReference>
<keyword evidence="2" id="KW-1185">Reference proteome</keyword>
<reference evidence="2" key="1">
    <citation type="journal article" date="2023" name="Front. Plant Sci.">
        <title>Chromosomal-level genome assembly of Melastoma candidum provides insights into trichome evolution.</title>
        <authorList>
            <person name="Zhong Y."/>
            <person name="Wu W."/>
            <person name="Sun C."/>
            <person name="Zou P."/>
            <person name="Liu Y."/>
            <person name="Dai S."/>
            <person name="Zhou R."/>
        </authorList>
    </citation>
    <scope>NUCLEOTIDE SEQUENCE [LARGE SCALE GENOMIC DNA]</scope>
</reference>
<sequence>MEEEWEVCNDGGFIYKRRRRLLPPPPSPVLHHPSEVEAHGRTRRSVALAKIRDRYSQEVALWEHIADACRSMTDNAEREKTRGSSCEASSSRREEVSATEMPETSNLLDKLLLQAEQQEAIIRDLTQMCDRAEALCKAQEEQFRDSLLQLPIWAPPQELMAALCDKFYRLVTY</sequence>
<name>A0ACB9SCE6_9MYRT</name>
<comment type="caution">
    <text evidence="1">The sequence shown here is derived from an EMBL/GenBank/DDBJ whole genome shotgun (WGS) entry which is preliminary data.</text>
</comment>
<evidence type="ECO:0000313" key="2">
    <source>
        <dbReference type="Proteomes" id="UP001057402"/>
    </source>
</evidence>
<protein>
    <submittedName>
        <fullName evidence="1">Uncharacterized protein</fullName>
    </submittedName>
</protein>